<accession>A0A2D2AJT2</accession>
<dbReference type="AlphaFoldDB" id="A0A2D2AJT2"/>
<keyword evidence="1" id="KW-0732">Signal</keyword>
<gene>
    <name evidence="2" type="primary">y2</name>
</gene>
<feature type="signal peptide" evidence="1">
    <location>
        <begin position="1"/>
        <end position="18"/>
    </location>
</feature>
<name>A0A2D2AJT2_9EUGL</name>
<dbReference type="EMBL" id="MF436944">
    <property type="protein sequence ID" value="ATQ37463.1"/>
    <property type="molecule type" value="mRNA"/>
</dbReference>
<evidence type="ECO:0000256" key="1">
    <source>
        <dbReference type="SAM" id="SignalP"/>
    </source>
</evidence>
<feature type="chain" id="PRO_5013568398" evidence="1">
    <location>
        <begin position="19"/>
        <end position="172"/>
    </location>
</feature>
<protein>
    <submittedName>
        <fullName evidence="2">Uncharacterized protein</fullName>
    </submittedName>
</protein>
<sequence length="172" mass="18681">MAHVALVALPTCITWALALHTAIHAGSSWLVALLASTVLHIQSNATGSQYQYAVDSWCTEHAVGGVVSTTLLWSMTWCSTLHILEYCTAVVYTSTCSLVEWAAGAAWDSYAVLLGTTTSYAVQQLWVDWCTPAGVLTKHYSTVAFFFFFFLLAHGLHSTASISSTQHVSTTW</sequence>
<reference evidence="2" key="1">
    <citation type="journal article" date="2017" name="Sci. Rep.">
        <title>Keeping it complicated: Mitochondrial genome plasticity across diplonemids.</title>
        <authorList>
            <person name="Valach M."/>
            <person name="Moreira S."/>
            <person name="Hoffmann S."/>
            <person name="Stadler P.F."/>
            <person name="Burger G."/>
        </authorList>
    </citation>
    <scope>NUCLEOTIDE SEQUENCE</scope>
</reference>
<geneLocation type="mitochondrion" evidence="2"/>
<keyword evidence="2" id="KW-0496">Mitochondrion</keyword>
<evidence type="ECO:0000313" key="2">
    <source>
        <dbReference type="EMBL" id="ATQ37463.1"/>
    </source>
</evidence>
<organism evidence="2">
    <name type="scientific">Diplonema ambulator</name>
    <dbReference type="NCBI Taxonomy" id="182243"/>
    <lineage>
        <taxon>Eukaryota</taxon>
        <taxon>Discoba</taxon>
        <taxon>Euglenozoa</taxon>
        <taxon>Diplonemea</taxon>
        <taxon>Diplonemidae</taxon>
        <taxon>Diplonema</taxon>
    </lineage>
</organism>
<proteinExistence type="evidence at transcript level"/>